<evidence type="ECO:0000256" key="1">
    <source>
        <dbReference type="ARBA" id="ARBA00004651"/>
    </source>
</evidence>
<organism evidence="7 8">
    <name type="scientific">Herbinix hemicellulosilytica</name>
    <dbReference type="NCBI Taxonomy" id="1564487"/>
    <lineage>
        <taxon>Bacteria</taxon>
        <taxon>Bacillati</taxon>
        <taxon>Bacillota</taxon>
        <taxon>Clostridia</taxon>
        <taxon>Lachnospirales</taxon>
        <taxon>Lachnospiraceae</taxon>
        <taxon>Herbinix</taxon>
    </lineage>
</organism>
<feature type="transmembrane region" description="Helical" evidence="6">
    <location>
        <begin position="269"/>
        <end position="292"/>
    </location>
</feature>
<dbReference type="Proteomes" id="UP000236497">
    <property type="component" value="Unassembled WGS sequence"/>
</dbReference>
<dbReference type="GO" id="GO:0022857">
    <property type="term" value="F:transmembrane transporter activity"/>
    <property type="evidence" value="ECO:0007669"/>
    <property type="project" value="InterPro"/>
</dbReference>
<feature type="transmembrane region" description="Helical" evidence="6">
    <location>
        <begin position="312"/>
        <end position="332"/>
    </location>
</feature>
<evidence type="ECO:0000256" key="5">
    <source>
        <dbReference type="ARBA" id="ARBA00023136"/>
    </source>
</evidence>
<keyword evidence="2" id="KW-1003">Cell membrane</keyword>
<feature type="transmembrane region" description="Helical" evidence="6">
    <location>
        <begin position="235"/>
        <end position="257"/>
    </location>
</feature>
<proteinExistence type="predicted"/>
<evidence type="ECO:0000256" key="2">
    <source>
        <dbReference type="ARBA" id="ARBA00022475"/>
    </source>
</evidence>
<feature type="transmembrane region" description="Helical" evidence="6">
    <location>
        <begin position="182"/>
        <end position="201"/>
    </location>
</feature>
<dbReference type="NCBIfam" id="NF008630">
    <property type="entry name" value="PRK11618.1"/>
    <property type="match status" value="1"/>
</dbReference>
<name>A0A0H5SHT6_HERHM</name>
<dbReference type="PANTHER" id="PTHR32196">
    <property type="entry name" value="ABC TRANSPORTER PERMEASE PROTEIN YPHD-RELATED-RELATED"/>
    <property type="match status" value="1"/>
</dbReference>
<feature type="transmembrane region" description="Helical" evidence="6">
    <location>
        <begin position="46"/>
        <end position="67"/>
    </location>
</feature>
<sequence>MIKKLKNRLSSNSFLIIITILLFLLMYIGGVIIFKDKNFGRMQVFLNLFISNAGLIVAAAGMTVVLISGGIDISVGSVVAMTCMLLAWMMENKGINAVTAVIVVLIVGIVFGFVQGWLISYLKIQPFIVTLAGMFFARGMTAVISVDMITIKNEVFLAMAKSKINLPFGGSVNKRGVLIRPYIYPSVIICILVLIVLFFVMKYTKFGRSIYAVGGNEQSALLMGLNVKKTKIKVYVLNGFLSALAGFVFCLNTTGGFVEQAKGFEMEAIAAAVIGGTLLTGGVGNVIGSLFGVLIKGTIETFITFQGTLSSWWTKIVIAVLLCLFIILQSVLMNLKWNKRKKINQV</sequence>
<feature type="transmembrane region" description="Helical" evidence="6">
    <location>
        <begin position="73"/>
        <end position="90"/>
    </location>
</feature>
<feature type="transmembrane region" description="Helical" evidence="6">
    <location>
        <begin position="14"/>
        <end position="34"/>
    </location>
</feature>
<dbReference type="GO" id="GO:0005886">
    <property type="term" value="C:plasma membrane"/>
    <property type="evidence" value="ECO:0007669"/>
    <property type="project" value="UniProtKB-SubCell"/>
</dbReference>
<reference evidence="7 8" key="1">
    <citation type="submission" date="2015-06" db="EMBL/GenBank/DDBJ databases">
        <authorList>
            <person name="Wibberg Daniel"/>
        </authorList>
    </citation>
    <scope>NUCLEOTIDE SEQUENCE [LARGE SCALE GENOMIC DNA]</scope>
    <source>
        <strain evidence="7 8">T3/55T</strain>
    </source>
</reference>
<keyword evidence="8" id="KW-1185">Reference proteome</keyword>
<evidence type="ECO:0000313" key="7">
    <source>
        <dbReference type="EMBL" id="CRZ35024.1"/>
    </source>
</evidence>
<keyword evidence="4 6" id="KW-1133">Transmembrane helix</keyword>
<keyword evidence="3 6" id="KW-0812">Transmembrane</keyword>
<evidence type="ECO:0000313" key="8">
    <source>
        <dbReference type="Proteomes" id="UP000236497"/>
    </source>
</evidence>
<dbReference type="AlphaFoldDB" id="A0A0H5SHT6"/>
<dbReference type="CDD" id="cd06579">
    <property type="entry name" value="TM_PBP1_transp_AraH_like"/>
    <property type="match status" value="1"/>
</dbReference>
<dbReference type="EMBL" id="CVTD020000018">
    <property type="protein sequence ID" value="CRZ35024.1"/>
    <property type="molecule type" value="Genomic_DNA"/>
</dbReference>
<evidence type="ECO:0000256" key="4">
    <source>
        <dbReference type="ARBA" id="ARBA00022989"/>
    </source>
</evidence>
<evidence type="ECO:0000256" key="3">
    <source>
        <dbReference type="ARBA" id="ARBA00022692"/>
    </source>
</evidence>
<evidence type="ECO:0000256" key="6">
    <source>
        <dbReference type="SAM" id="Phobius"/>
    </source>
</evidence>
<comment type="subcellular location">
    <subcellularLocation>
        <location evidence="1">Cell membrane</location>
        <topology evidence="1">Multi-pass membrane protein</topology>
    </subcellularLocation>
</comment>
<feature type="transmembrane region" description="Helical" evidence="6">
    <location>
        <begin position="124"/>
        <end position="146"/>
    </location>
</feature>
<keyword evidence="5 6" id="KW-0472">Membrane</keyword>
<protein>
    <submittedName>
        <fullName evidence="7">Putative membrane protein</fullName>
    </submittedName>
</protein>
<dbReference type="RefSeq" id="WP_103203125.1">
    <property type="nucleotide sequence ID" value="NZ_CVTD020000018.1"/>
</dbReference>
<dbReference type="InterPro" id="IPR001851">
    <property type="entry name" value="ABC_transp_permease"/>
</dbReference>
<gene>
    <name evidence="7" type="ORF">HHT355_1824</name>
</gene>
<dbReference type="OrthoDB" id="9813906at2"/>
<feature type="transmembrane region" description="Helical" evidence="6">
    <location>
        <begin position="97"/>
        <end position="118"/>
    </location>
</feature>
<accession>A0A0H5SHT6</accession>
<dbReference type="PANTHER" id="PTHR32196:SF63">
    <property type="entry name" value="INNER MEMBRANE ABC TRANSPORTER PERMEASE PROTEIN YJFF"/>
    <property type="match status" value="1"/>
</dbReference>
<dbReference type="Pfam" id="PF02653">
    <property type="entry name" value="BPD_transp_2"/>
    <property type="match status" value="1"/>
</dbReference>